<dbReference type="HOGENOM" id="CLU_897067_0_0_1"/>
<gene>
    <name evidence="4" type="ORF">M378DRAFT_171527</name>
</gene>
<feature type="transmembrane region" description="Helical" evidence="2">
    <location>
        <begin position="180"/>
        <end position="202"/>
    </location>
</feature>
<dbReference type="OrthoDB" id="3245801at2759"/>
<feature type="compositionally biased region" description="Low complexity" evidence="1">
    <location>
        <begin position="48"/>
        <end position="59"/>
    </location>
</feature>
<feature type="compositionally biased region" description="Polar residues" evidence="1">
    <location>
        <begin position="1"/>
        <end position="10"/>
    </location>
</feature>
<evidence type="ECO:0000256" key="2">
    <source>
        <dbReference type="SAM" id="Phobius"/>
    </source>
</evidence>
<evidence type="ECO:0000259" key="3">
    <source>
        <dbReference type="Pfam" id="PF18142"/>
    </source>
</evidence>
<evidence type="ECO:0000313" key="4">
    <source>
        <dbReference type="EMBL" id="KIL57639.1"/>
    </source>
</evidence>
<keyword evidence="5" id="KW-1185">Reference proteome</keyword>
<evidence type="ECO:0000256" key="1">
    <source>
        <dbReference type="SAM" id="MobiDB-lite"/>
    </source>
</evidence>
<feature type="transmembrane region" description="Helical" evidence="2">
    <location>
        <begin position="281"/>
        <end position="302"/>
    </location>
</feature>
<dbReference type="Proteomes" id="UP000054549">
    <property type="component" value="Unassembled WGS sequence"/>
</dbReference>
<dbReference type="InterPro" id="IPR041622">
    <property type="entry name" value="SLATT_fungi"/>
</dbReference>
<organism evidence="4 5">
    <name type="scientific">Amanita muscaria (strain Koide BX008)</name>
    <dbReference type="NCBI Taxonomy" id="946122"/>
    <lineage>
        <taxon>Eukaryota</taxon>
        <taxon>Fungi</taxon>
        <taxon>Dikarya</taxon>
        <taxon>Basidiomycota</taxon>
        <taxon>Agaricomycotina</taxon>
        <taxon>Agaricomycetes</taxon>
        <taxon>Agaricomycetidae</taxon>
        <taxon>Agaricales</taxon>
        <taxon>Pluteineae</taxon>
        <taxon>Amanitaceae</taxon>
        <taxon>Amanita</taxon>
    </lineage>
</organism>
<dbReference type="InParanoid" id="A0A0C2SUB4"/>
<accession>A0A0C2SUB4</accession>
<dbReference type="NCBIfam" id="NF033635">
    <property type="entry name" value="SLATT_fungal"/>
    <property type="match status" value="1"/>
</dbReference>
<dbReference type="EMBL" id="KN818362">
    <property type="protein sequence ID" value="KIL57639.1"/>
    <property type="molecule type" value="Genomic_DNA"/>
</dbReference>
<sequence>MASQPSSNDEINVEPRSQTQNQVEQLEQQKIQQPQQTEIHVTQMPRASSFNSQSSNQSNRILPGTTESQIPPIRPPAAVSFPNPRDTSAATLGSPERLELEFPFLAHNPADGRISRHSTMRVPNGEHASSRRRASDLRRSTLVPSEEWIYLPVQERLLKTLSLAEAERNKSRLTARTARWSMLLVAGAQVLLGSLITGLSALRLDGQKSASVTTALGILSTLSGSYLGHVRATEEPEKSIMRMHKLDAFIRKLDAFILDYGHDTTNKYKTEIDEYRHEFELILAAFVVKFLFCFIISHKRFLGLRRRVRR</sequence>
<feature type="region of interest" description="Disordered" evidence="1">
    <location>
        <begin position="1"/>
        <end position="91"/>
    </location>
</feature>
<dbReference type="AlphaFoldDB" id="A0A0C2SUB4"/>
<evidence type="ECO:0000313" key="5">
    <source>
        <dbReference type="Proteomes" id="UP000054549"/>
    </source>
</evidence>
<feature type="domain" description="SMODS and SLOG-associating 2TM effector" evidence="3">
    <location>
        <begin position="164"/>
        <end position="284"/>
    </location>
</feature>
<feature type="region of interest" description="Disordered" evidence="1">
    <location>
        <begin position="111"/>
        <end position="138"/>
    </location>
</feature>
<dbReference type="Pfam" id="PF18142">
    <property type="entry name" value="SLATT_fungal"/>
    <property type="match status" value="1"/>
</dbReference>
<keyword evidence="2" id="KW-0812">Transmembrane</keyword>
<reference evidence="4 5" key="1">
    <citation type="submission" date="2014-04" db="EMBL/GenBank/DDBJ databases">
        <title>Evolutionary Origins and Diversification of the Mycorrhizal Mutualists.</title>
        <authorList>
            <consortium name="DOE Joint Genome Institute"/>
            <consortium name="Mycorrhizal Genomics Consortium"/>
            <person name="Kohler A."/>
            <person name="Kuo A."/>
            <person name="Nagy L.G."/>
            <person name="Floudas D."/>
            <person name="Copeland A."/>
            <person name="Barry K.W."/>
            <person name="Cichocki N."/>
            <person name="Veneault-Fourrey C."/>
            <person name="LaButti K."/>
            <person name="Lindquist E.A."/>
            <person name="Lipzen A."/>
            <person name="Lundell T."/>
            <person name="Morin E."/>
            <person name="Murat C."/>
            <person name="Riley R."/>
            <person name="Ohm R."/>
            <person name="Sun H."/>
            <person name="Tunlid A."/>
            <person name="Henrissat B."/>
            <person name="Grigoriev I.V."/>
            <person name="Hibbett D.S."/>
            <person name="Martin F."/>
        </authorList>
    </citation>
    <scope>NUCLEOTIDE SEQUENCE [LARGE SCALE GENOMIC DNA]</scope>
    <source>
        <strain evidence="4 5">Koide BX008</strain>
    </source>
</reference>
<dbReference type="STRING" id="946122.A0A0C2SUB4"/>
<feature type="compositionally biased region" description="Low complexity" evidence="1">
    <location>
        <begin position="18"/>
        <end position="36"/>
    </location>
</feature>
<name>A0A0C2SUB4_AMAMK</name>
<protein>
    <recommendedName>
        <fullName evidence="3">SMODS and SLOG-associating 2TM effector domain-containing protein</fullName>
    </recommendedName>
</protein>
<keyword evidence="2" id="KW-1133">Transmembrane helix</keyword>
<proteinExistence type="predicted"/>
<keyword evidence="2" id="KW-0472">Membrane</keyword>